<reference evidence="4" key="1">
    <citation type="journal article" date="2019" name="Int. J. Syst. Evol. Microbiol.">
        <title>The Global Catalogue of Microorganisms (GCM) 10K type strain sequencing project: providing services to taxonomists for standard genome sequencing and annotation.</title>
        <authorList>
            <consortium name="The Broad Institute Genomics Platform"/>
            <consortium name="The Broad Institute Genome Sequencing Center for Infectious Disease"/>
            <person name="Wu L."/>
            <person name="Ma J."/>
        </authorList>
    </citation>
    <scope>NUCLEOTIDE SEQUENCE [LARGE SCALE GENOMIC DNA]</scope>
    <source>
        <strain evidence="4">NBRC 103632</strain>
    </source>
</reference>
<protein>
    <submittedName>
        <fullName evidence="3">Uncharacterized protein</fullName>
    </submittedName>
</protein>
<gene>
    <name evidence="3" type="ORF">GCM10007890_14790</name>
</gene>
<dbReference type="EMBL" id="BSPL01000011">
    <property type="protein sequence ID" value="GLS69466.1"/>
    <property type="molecule type" value="Genomic_DNA"/>
</dbReference>
<keyword evidence="1" id="KW-0472">Membrane</keyword>
<organism evidence="3 4">
    <name type="scientific">Methylobacterium tardum</name>
    <dbReference type="NCBI Taxonomy" id="374432"/>
    <lineage>
        <taxon>Bacteria</taxon>
        <taxon>Pseudomonadati</taxon>
        <taxon>Pseudomonadota</taxon>
        <taxon>Alphaproteobacteria</taxon>
        <taxon>Hyphomicrobiales</taxon>
        <taxon>Methylobacteriaceae</taxon>
        <taxon>Methylobacterium</taxon>
    </lineage>
</organism>
<name>A0AA37THD5_9HYPH</name>
<dbReference type="Proteomes" id="UP001157440">
    <property type="component" value="Unassembled WGS sequence"/>
</dbReference>
<feature type="chain" id="PRO_5041397701" evidence="2">
    <location>
        <begin position="21"/>
        <end position="79"/>
    </location>
</feature>
<comment type="caution">
    <text evidence="3">The sequence shown here is derived from an EMBL/GenBank/DDBJ whole genome shotgun (WGS) entry which is preliminary data.</text>
</comment>
<accession>A0AA37THD5</accession>
<feature type="signal peptide" evidence="2">
    <location>
        <begin position="1"/>
        <end position="20"/>
    </location>
</feature>
<keyword evidence="1" id="KW-0812">Transmembrane</keyword>
<feature type="transmembrane region" description="Helical" evidence="1">
    <location>
        <begin position="51"/>
        <end position="69"/>
    </location>
</feature>
<evidence type="ECO:0000313" key="4">
    <source>
        <dbReference type="Proteomes" id="UP001157440"/>
    </source>
</evidence>
<dbReference type="RefSeq" id="WP_238194773.1">
    <property type="nucleotide sequence ID" value="NZ_BPQZ01000002.1"/>
</dbReference>
<keyword evidence="2" id="KW-0732">Signal</keyword>
<keyword evidence="4" id="KW-1185">Reference proteome</keyword>
<evidence type="ECO:0000256" key="2">
    <source>
        <dbReference type="SAM" id="SignalP"/>
    </source>
</evidence>
<proteinExistence type="predicted"/>
<sequence>MRSAVLTGLIWASSLQGALAQQTHPAPPISETGPAQSSSGAATAAAIDFNWVWLSLIVAVVVLALWYIARRRQSGPPPR</sequence>
<evidence type="ECO:0000256" key="1">
    <source>
        <dbReference type="SAM" id="Phobius"/>
    </source>
</evidence>
<dbReference type="AlphaFoldDB" id="A0AA37THD5"/>
<evidence type="ECO:0000313" key="3">
    <source>
        <dbReference type="EMBL" id="GLS69466.1"/>
    </source>
</evidence>
<keyword evidence="1" id="KW-1133">Transmembrane helix</keyword>